<accession>A0A2C9VII1</accession>
<reference evidence="1" key="1">
    <citation type="submission" date="2016-02" db="EMBL/GenBank/DDBJ databases">
        <title>WGS assembly of Manihot esculenta.</title>
        <authorList>
            <person name="Bredeson J.V."/>
            <person name="Prochnik S.E."/>
            <person name="Lyons J.B."/>
            <person name="Schmutz J."/>
            <person name="Grimwood J."/>
            <person name="Vrebalov J."/>
            <person name="Bart R.S."/>
            <person name="Amuge T."/>
            <person name="Ferguson M.E."/>
            <person name="Green R."/>
            <person name="Putnam N."/>
            <person name="Stites J."/>
            <person name="Rounsley S."/>
            <person name="Rokhsar D.S."/>
        </authorList>
    </citation>
    <scope>NUCLEOTIDE SEQUENCE [LARGE SCALE GENOMIC DNA]</scope>
    <source>
        <tissue evidence="1">Leaf</tissue>
    </source>
</reference>
<evidence type="ECO:0000313" key="1">
    <source>
        <dbReference type="EMBL" id="OAY44303.1"/>
    </source>
</evidence>
<dbReference type="EMBL" id="CM004394">
    <property type="protein sequence ID" value="OAY44303.1"/>
    <property type="molecule type" value="Genomic_DNA"/>
</dbReference>
<name>A0A2C9VII1_MANES</name>
<organism evidence="1">
    <name type="scientific">Manihot esculenta</name>
    <name type="common">Cassava</name>
    <name type="synonym">Jatropha manihot</name>
    <dbReference type="NCBI Taxonomy" id="3983"/>
    <lineage>
        <taxon>Eukaryota</taxon>
        <taxon>Viridiplantae</taxon>
        <taxon>Streptophyta</taxon>
        <taxon>Embryophyta</taxon>
        <taxon>Tracheophyta</taxon>
        <taxon>Spermatophyta</taxon>
        <taxon>Magnoliopsida</taxon>
        <taxon>eudicotyledons</taxon>
        <taxon>Gunneridae</taxon>
        <taxon>Pentapetalae</taxon>
        <taxon>rosids</taxon>
        <taxon>fabids</taxon>
        <taxon>Malpighiales</taxon>
        <taxon>Euphorbiaceae</taxon>
        <taxon>Crotonoideae</taxon>
        <taxon>Manihoteae</taxon>
        <taxon>Manihot</taxon>
    </lineage>
</organism>
<dbReference type="AlphaFoldDB" id="A0A2C9VII1"/>
<sequence length="50" mass="5795">MLHLSSSKKNGTRKFRAARTSDAVFLLRLLTTAGHCLRRQYFITMFKLAH</sequence>
<gene>
    <name evidence="1" type="ORF">MANES_08G139100</name>
</gene>
<proteinExistence type="predicted"/>
<protein>
    <submittedName>
        <fullName evidence="1">Uncharacterized protein</fullName>
    </submittedName>
</protein>